<dbReference type="PROSITE" id="PS00135">
    <property type="entry name" value="TRYPSIN_SER"/>
    <property type="match status" value="1"/>
</dbReference>
<dbReference type="FunFam" id="2.40.10.10:FF:000028">
    <property type="entry name" value="Serine protease easter"/>
    <property type="match status" value="1"/>
</dbReference>
<dbReference type="SMART" id="SM00020">
    <property type="entry name" value="Tryp_SPc"/>
    <property type="match status" value="1"/>
</dbReference>
<dbReference type="AlphaFoldDB" id="A0A1Y1M8W4"/>
<keyword evidence="6" id="KW-0106">Calcium</keyword>
<keyword evidence="5 11" id="KW-0720">Serine protease</keyword>
<dbReference type="EMBL" id="GEZM01037137">
    <property type="protein sequence ID" value="JAV82143.1"/>
    <property type="molecule type" value="Transcribed_RNA"/>
</dbReference>
<evidence type="ECO:0000256" key="5">
    <source>
        <dbReference type="ARBA" id="ARBA00022825"/>
    </source>
</evidence>
<evidence type="ECO:0000256" key="1">
    <source>
        <dbReference type="ARBA" id="ARBA00022670"/>
    </source>
</evidence>
<feature type="signal peptide" evidence="12">
    <location>
        <begin position="1"/>
        <end position="25"/>
    </location>
</feature>
<dbReference type="InterPro" id="IPR001254">
    <property type="entry name" value="Trypsin_dom"/>
</dbReference>
<comment type="similarity">
    <text evidence="10">Belongs to the peptidase S1 family. CLIP subfamily.</text>
</comment>
<dbReference type="InterPro" id="IPR001314">
    <property type="entry name" value="Peptidase_S1A"/>
</dbReference>
<dbReference type="Pfam" id="PF00089">
    <property type="entry name" value="Trypsin"/>
    <property type="match status" value="1"/>
</dbReference>
<dbReference type="InterPro" id="IPR009003">
    <property type="entry name" value="Peptidase_S1_PA"/>
</dbReference>
<dbReference type="GO" id="GO:0051604">
    <property type="term" value="P:protein maturation"/>
    <property type="evidence" value="ECO:0007669"/>
    <property type="project" value="UniProtKB-ARBA"/>
</dbReference>
<evidence type="ECO:0000256" key="6">
    <source>
        <dbReference type="ARBA" id="ARBA00022837"/>
    </source>
</evidence>
<keyword evidence="8" id="KW-1015">Disulfide bond</keyword>
<accession>A0A1Y1M8W4</accession>
<dbReference type="InterPro" id="IPR043504">
    <property type="entry name" value="Peptidase_S1_PA_chymotrypsin"/>
</dbReference>
<dbReference type="CDD" id="cd00190">
    <property type="entry name" value="Tryp_SPc"/>
    <property type="match status" value="1"/>
</dbReference>
<dbReference type="GeneID" id="116166563"/>
<protein>
    <recommendedName>
        <fullName evidence="13">Peptidase S1 domain-containing protein</fullName>
    </recommendedName>
</protein>
<evidence type="ECO:0000259" key="13">
    <source>
        <dbReference type="PROSITE" id="PS50240"/>
    </source>
</evidence>
<dbReference type="InterPro" id="IPR018114">
    <property type="entry name" value="TRYPSIN_HIS"/>
</dbReference>
<evidence type="ECO:0000256" key="10">
    <source>
        <dbReference type="ARBA" id="ARBA00024195"/>
    </source>
</evidence>
<name>A0A1Y1M8W4_PHOPY</name>
<dbReference type="InterPro" id="IPR033116">
    <property type="entry name" value="TRYPSIN_SER"/>
</dbReference>
<dbReference type="OrthoDB" id="547031at2759"/>
<dbReference type="GO" id="GO:0006508">
    <property type="term" value="P:proteolysis"/>
    <property type="evidence" value="ECO:0007669"/>
    <property type="project" value="UniProtKB-KW"/>
</dbReference>
<evidence type="ECO:0000256" key="7">
    <source>
        <dbReference type="ARBA" id="ARBA00023145"/>
    </source>
</evidence>
<dbReference type="PRINTS" id="PR00722">
    <property type="entry name" value="CHYMOTRYPSIN"/>
</dbReference>
<dbReference type="RefSeq" id="XP_031337424.1">
    <property type="nucleotide sequence ID" value="XM_031481564.1"/>
</dbReference>
<keyword evidence="7" id="KW-0865">Zymogen</keyword>
<reference evidence="14" key="1">
    <citation type="journal article" date="2016" name="Sci. Rep.">
        <title>Molecular characterization of firefly nuptial gifts: a multi-omics approach sheds light on postcopulatory sexual selection.</title>
        <authorList>
            <person name="Al-Wathiqui N."/>
            <person name="Fallon T.R."/>
            <person name="South A."/>
            <person name="Weng J.K."/>
            <person name="Lewis S.M."/>
        </authorList>
    </citation>
    <scope>NUCLEOTIDE SEQUENCE</scope>
</reference>
<keyword evidence="2" id="KW-0479">Metal-binding</keyword>
<evidence type="ECO:0000256" key="9">
    <source>
        <dbReference type="ARBA" id="ARBA00023180"/>
    </source>
</evidence>
<dbReference type="GO" id="GO:0004252">
    <property type="term" value="F:serine-type endopeptidase activity"/>
    <property type="evidence" value="ECO:0007669"/>
    <property type="project" value="InterPro"/>
</dbReference>
<dbReference type="SUPFAM" id="SSF50494">
    <property type="entry name" value="Trypsin-like serine proteases"/>
    <property type="match status" value="1"/>
</dbReference>
<keyword evidence="4 11" id="KW-0378">Hydrolase</keyword>
<proteinExistence type="inferred from homology"/>
<dbReference type="PANTHER" id="PTHR24258:SF144">
    <property type="entry name" value="GH14088P"/>
    <property type="match status" value="1"/>
</dbReference>
<organism evidence="14">
    <name type="scientific">Photinus pyralis</name>
    <name type="common">Common eastern firefly</name>
    <name type="synonym">Lampyris pyralis</name>
    <dbReference type="NCBI Taxonomy" id="7054"/>
    <lineage>
        <taxon>Eukaryota</taxon>
        <taxon>Metazoa</taxon>
        <taxon>Ecdysozoa</taxon>
        <taxon>Arthropoda</taxon>
        <taxon>Hexapoda</taxon>
        <taxon>Insecta</taxon>
        <taxon>Pterygota</taxon>
        <taxon>Neoptera</taxon>
        <taxon>Endopterygota</taxon>
        <taxon>Coleoptera</taxon>
        <taxon>Polyphaga</taxon>
        <taxon>Elateriformia</taxon>
        <taxon>Elateroidea</taxon>
        <taxon>Lampyridae</taxon>
        <taxon>Lampyrinae</taxon>
        <taxon>Photinus</taxon>
    </lineage>
</organism>
<sequence>MICASASTFALFFTFFQTGIIKGHAVDITRHPHWQLLEHKECGITLADRIIGGSNATLGQYPWLARFGYVEDYRFPYIVYKCAGALINKLYVVTAAHCVYKLPRKAYIAVVRLGEHNTATTIDCEAGVCAAPTQDFRPIQILVHRNYNKPTYKNDIALIRLSRPAIFNGWVQPICFPYGEQLMKTFKGSNAEVAGWGVHNVSYPVSSEVLRFVRLPIIDNKVCRTLFEAYADIGPTQLCAGGLTGKDSCGGDSGSPLVKVEVNHGNSPRYYILGVVSFGVKKCGTPHMPGVYTRITSYAIWILNNIAP</sequence>
<evidence type="ECO:0000256" key="12">
    <source>
        <dbReference type="SAM" id="SignalP"/>
    </source>
</evidence>
<dbReference type="PROSITE" id="PS50240">
    <property type="entry name" value="TRYPSIN_DOM"/>
    <property type="match status" value="1"/>
</dbReference>
<feature type="chain" id="PRO_5012440467" description="Peptidase S1 domain-containing protein" evidence="12">
    <location>
        <begin position="26"/>
        <end position="308"/>
    </location>
</feature>
<keyword evidence="1 11" id="KW-0645">Protease</keyword>
<dbReference type="GO" id="GO:0046872">
    <property type="term" value="F:metal ion binding"/>
    <property type="evidence" value="ECO:0007669"/>
    <property type="project" value="UniProtKB-KW"/>
</dbReference>
<evidence type="ECO:0000256" key="11">
    <source>
        <dbReference type="RuleBase" id="RU363034"/>
    </source>
</evidence>
<dbReference type="PANTHER" id="PTHR24258">
    <property type="entry name" value="SERINE PROTEASE-RELATED"/>
    <property type="match status" value="1"/>
</dbReference>
<dbReference type="FunFam" id="2.40.10.10:FF:000078">
    <property type="entry name" value="Serine protease H137"/>
    <property type="match status" value="1"/>
</dbReference>
<evidence type="ECO:0000256" key="3">
    <source>
        <dbReference type="ARBA" id="ARBA00022729"/>
    </source>
</evidence>
<dbReference type="KEGG" id="ppyr:116166563"/>
<evidence type="ECO:0000256" key="2">
    <source>
        <dbReference type="ARBA" id="ARBA00022723"/>
    </source>
</evidence>
<dbReference type="PROSITE" id="PS00134">
    <property type="entry name" value="TRYPSIN_HIS"/>
    <property type="match status" value="1"/>
</dbReference>
<dbReference type="Gene3D" id="2.40.10.10">
    <property type="entry name" value="Trypsin-like serine proteases"/>
    <property type="match status" value="2"/>
</dbReference>
<evidence type="ECO:0000256" key="8">
    <source>
        <dbReference type="ARBA" id="ARBA00023157"/>
    </source>
</evidence>
<evidence type="ECO:0000313" key="14">
    <source>
        <dbReference type="EMBL" id="JAV82143.1"/>
    </source>
</evidence>
<keyword evidence="9" id="KW-0325">Glycoprotein</keyword>
<keyword evidence="3 12" id="KW-0732">Signal</keyword>
<feature type="domain" description="Peptidase S1" evidence="13">
    <location>
        <begin position="50"/>
        <end position="307"/>
    </location>
</feature>
<evidence type="ECO:0000256" key="4">
    <source>
        <dbReference type="ARBA" id="ARBA00022801"/>
    </source>
</evidence>